<name>A0A6M1RWI8_9HYPH</name>
<dbReference type="RefSeq" id="WP_163904635.1">
    <property type="nucleotide sequence ID" value="NZ_CP048427.1"/>
</dbReference>
<evidence type="ECO:0000313" key="4">
    <source>
        <dbReference type="Proteomes" id="UP000477849"/>
    </source>
</evidence>
<sequence length="302" mass="33102">MTIRYDRPVSRSAFLALQLGFFSAGMLVLVVLAHRFGPLKAPDFIALVLLSGIPAALAVPLALIGLGRLWSVGALGGIAALKGLIYASVPLALIGFGAFRYFDRPPIYDVSTDLIDPPEWLSPPVADQRWLMRPPVTVASRELQYAAYPGLTGRRYDGALDRVYEAVRKVADQDRLEIVASRGQEYAMPEFQPRTAGVPEEEAADALPHSVPVPQPRPEPQTAPVYAEDEPEGTVRIQARTRTLILGMPFDALIRLREEEEMTLVDIRVESRYGPHDLGMGAEIAEHFLHMLDAELLGVAGD</sequence>
<feature type="transmembrane region" description="Helical" evidence="2">
    <location>
        <begin position="12"/>
        <end position="32"/>
    </location>
</feature>
<reference evidence="3 4" key="1">
    <citation type="submission" date="2020-02" db="EMBL/GenBank/DDBJ databases">
        <title>Genome sequence of the type strain CCBAU10050 of Rhizobium daejeonense.</title>
        <authorList>
            <person name="Gao J."/>
            <person name="Sun J."/>
        </authorList>
    </citation>
    <scope>NUCLEOTIDE SEQUENCE [LARGE SCALE GENOMIC DNA]</scope>
    <source>
        <strain evidence="3 4">CCBAU10050</strain>
    </source>
</reference>
<dbReference type="AlphaFoldDB" id="A0A6M1RWI8"/>
<keyword evidence="4" id="KW-1185">Reference proteome</keyword>
<evidence type="ECO:0000256" key="1">
    <source>
        <dbReference type="SAM" id="MobiDB-lite"/>
    </source>
</evidence>
<dbReference type="EMBL" id="JAAKZH010000002">
    <property type="protein sequence ID" value="NGO63133.1"/>
    <property type="molecule type" value="Genomic_DNA"/>
</dbReference>
<feature type="region of interest" description="Disordered" evidence="1">
    <location>
        <begin position="195"/>
        <end position="233"/>
    </location>
</feature>
<keyword evidence="2" id="KW-0812">Transmembrane</keyword>
<gene>
    <name evidence="3" type="ORF">G6N76_05570</name>
</gene>
<dbReference type="Pfam" id="PF07386">
    <property type="entry name" value="DUF1499"/>
    <property type="match status" value="1"/>
</dbReference>
<keyword evidence="2" id="KW-1133">Transmembrane helix</keyword>
<protein>
    <submittedName>
        <fullName evidence="3">DUF1499 domain-containing protein</fullName>
    </submittedName>
</protein>
<feature type="transmembrane region" description="Helical" evidence="2">
    <location>
        <begin position="84"/>
        <end position="102"/>
    </location>
</feature>
<organism evidence="3 4">
    <name type="scientific">Rhizobium daejeonense</name>
    <dbReference type="NCBI Taxonomy" id="240521"/>
    <lineage>
        <taxon>Bacteria</taxon>
        <taxon>Pseudomonadati</taxon>
        <taxon>Pseudomonadota</taxon>
        <taxon>Alphaproteobacteria</taxon>
        <taxon>Hyphomicrobiales</taxon>
        <taxon>Rhizobiaceae</taxon>
        <taxon>Rhizobium/Agrobacterium group</taxon>
        <taxon>Rhizobium</taxon>
    </lineage>
</organism>
<dbReference type="InterPro" id="IPR010865">
    <property type="entry name" value="DUF1499"/>
</dbReference>
<accession>A0A6M1RWI8</accession>
<comment type="caution">
    <text evidence="3">The sequence shown here is derived from an EMBL/GenBank/DDBJ whole genome shotgun (WGS) entry which is preliminary data.</text>
</comment>
<feature type="compositionally biased region" description="Pro residues" evidence="1">
    <location>
        <begin position="211"/>
        <end position="221"/>
    </location>
</feature>
<proteinExistence type="predicted"/>
<evidence type="ECO:0000256" key="2">
    <source>
        <dbReference type="SAM" id="Phobius"/>
    </source>
</evidence>
<dbReference type="Proteomes" id="UP000477849">
    <property type="component" value="Unassembled WGS sequence"/>
</dbReference>
<evidence type="ECO:0000313" key="3">
    <source>
        <dbReference type="EMBL" id="NGO63133.1"/>
    </source>
</evidence>
<keyword evidence="2" id="KW-0472">Membrane</keyword>
<feature type="transmembrane region" description="Helical" evidence="2">
    <location>
        <begin position="44"/>
        <end position="64"/>
    </location>
</feature>